<dbReference type="AlphaFoldDB" id="E6VSM1"/>
<evidence type="ECO:0000256" key="9">
    <source>
        <dbReference type="SAM" id="MobiDB-lite"/>
    </source>
</evidence>
<dbReference type="GO" id="GO:0015562">
    <property type="term" value="F:efflux transmembrane transporter activity"/>
    <property type="evidence" value="ECO:0007669"/>
    <property type="project" value="InterPro"/>
</dbReference>
<feature type="domain" description="SSD" evidence="11">
    <location>
        <begin position="371"/>
        <end position="497"/>
    </location>
</feature>
<feature type="transmembrane region" description="Helical" evidence="10">
    <location>
        <begin position="472"/>
        <end position="499"/>
    </location>
</feature>
<evidence type="ECO:0000256" key="7">
    <source>
        <dbReference type="ARBA" id="ARBA00022989"/>
    </source>
</evidence>
<dbReference type="PANTHER" id="PTHR32063">
    <property type="match status" value="1"/>
</dbReference>
<keyword evidence="7 10" id="KW-1133">Transmembrane helix</keyword>
<dbReference type="SUPFAM" id="SSF82866">
    <property type="entry name" value="Multidrug efflux transporter AcrB transmembrane domain"/>
    <property type="match status" value="2"/>
</dbReference>
<dbReference type="HOGENOM" id="CLU_002755_1_1_7"/>
<feature type="transmembrane region" description="Helical" evidence="10">
    <location>
        <begin position="436"/>
        <end position="460"/>
    </location>
</feature>
<dbReference type="Gene3D" id="3.30.70.1440">
    <property type="entry name" value="Multidrug efflux transporter AcrB pore domain"/>
    <property type="match status" value="1"/>
</dbReference>
<name>E6VSM1_PSEA9</name>
<dbReference type="InterPro" id="IPR027463">
    <property type="entry name" value="AcrB_DN_DC_subdom"/>
</dbReference>
<evidence type="ECO:0000256" key="8">
    <source>
        <dbReference type="ARBA" id="ARBA00023136"/>
    </source>
</evidence>
<comment type="subcellular location">
    <subcellularLocation>
        <location evidence="1">Cell inner membrane</location>
        <topology evidence="1">Multi-pass membrane protein</topology>
    </subcellularLocation>
</comment>
<proteinExistence type="inferred from homology"/>
<evidence type="ECO:0000256" key="6">
    <source>
        <dbReference type="ARBA" id="ARBA00022692"/>
    </source>
</evidence>
<dbReference type="InterPro" id="IPR000731">
    <property type="entry name" value="SSD"/>
</dbReference>
<keyword evidence="5" id="KW-0997">Cell inner membrane</keyword>
<dbReference type="OrthoDB" id="9759330at2"/>
<dbReference type="InterPro" id="IPR001036">
    <property type="entry name" value="Acrflvin-R"/>
</dbReference>
<dbReference type="SUPFAM" id="SSF82714">
    <property type="entry name" value="Multidrug efflux transporter AcrB TolC docking domain, DN and DC subdomains"/>
    <property type="match status" value="2"/>
</dbReference>
<keyword evidence="4" id="KW-1003">Cell membrane</keyword>
<feature type="transmembrane region" description="Helical" evidence="10">
    <location>
        <begin position="368"/>
        <end position="388"/>
    </location>
</feature>
<dbReference type="FunFam" id="3.30.70.1430:FF:000001">
    <property type="entry name" value="Efflux pump membrane transporter"/>
    <property type="match status" value="1"/>
</dbReference>
<dbReference type="PRINTS" id="PR00702">
    <property type="entry name" value="ACRIFLAVINRP"/>
</dbReference>
<dbReference type="NCBIfam" id="NF000282">
    <property type="entry name" value="RND_permease_1"/>
    <property type="match status" value="1"/>
</dbReference>
<evidence type="ECO:0000259" key="11">
    <source>
        <dbReference type="PROSITE" id="PS50156"/>
    </source>
</evidence>
<dbReference type="Gene3D" id="3.30.70.1320">
    <property type="entry name" value="Multidrug efflux transporter AcrB pore domain like"/>
    <property type="match status" value="1"/>
</dbReference>
<feature type="transmembrane region" description="Helical" evidence="10">
    <location>
        <begin position="539"/>
        <end position="559"/>
    </location>
</feature>
<dbReference type="NCBIfam" id="TIGR00915">
    <property type="entry name" value="2A0602"/>
    <property type="match status" value="1"/>
</dbReference>
<reference evidence="13" key="1">
    <citation type="submission" date="2010-12" db="EMBL/GenBank/DDBJ databases">
        <title>Complete sequence of Desulfovibrio aespoeensis Aspo-2.</title>
        <authorList>
            <consortium name="US DOE Joint Genome Institute"/>
            <person name="Lucas S."/>
            <person name="Copeland A."/>
            <person name="Lapidus A."/>
            <person name="Cheng J.-F."/>
            <person name="Goodwin L."/>
            <person name="Pitluck S."/>
            <person name="Chertkov O."/>
            <person name="Misra M."/>
            <person name="Detter J.C."/>
            <person name="Han C."/>
            <person name="Tapia R."/>
            <person name="Land M."/>
            <person name="Hauser L."/>
            <person name="Kyrpides N."/>
            <person name="Ivanova N."/>
            <person name="Ovchinnikova G."/>
            <person name="Pedersen K."/>
            <person name="Jagevall S."/>
            <person name="Hazen T."/>
            <person name="Woyke T."/>
        </authorList>
    </citation>
    <scope>NUCLEOTIDE SEQUENCE [LARGE SCALE GENOMIC DNA]</scope>
    <source>
        <strain evidence="13">ATCC 700646 / DSM 10631 / Aspo-2</strain>
    </source>
</reference>
<feature type="transmembrane region" description="Helical" evidence="10">
    <location>
        <begin position="874"/>
        <end position="892"/>
    </location>
</feature>
<dbReference type="FunFam" id="1.20.1640.10:FF:000001">
    <property type="entry name" value="Efflux pump membrane transporter"/>
    <property type="match status" value="1"/>
</dbReference>
<evidence type="ECO:0000313" key="12">
    <source>
        <dbReference type="EMBL" id="ADU62006.1"/>
    </source>
</evidence>
<keyword evidence="6 10" id="KW-0812">Transmembrane</keyword>
<sequence length="1063" mass="115589">MFVRFFIDRPIFASVVAIVILMVGTLSIFALPIAQYPEISPPSVRVSASYTGADAQTVEESVATPIEEQVNGAQDMMYMSSISANDGSLSLTVTFELGRDLELATVDVQNRVNLALQQLPQEVRNTGVQVKKQSPEFVLIISLTSDQPQYDSLFLNNYAKINLYDAIKRIDGVGDVNLFGDQDYGMRIWLNPDKLTSYGLTVTDVINAVNEQNVQAPAGQLGMPPAPKGQQFQMTLRVRGRLTDAEEFGNIILKANPDGSTVKVHDVARVELGAKSYYTFARLNGQPTASLLVYQLPGANALDVVKDIKKTMAELETYLPEGIKYSVPYDTTRFVNSSIEEVMTTLFEALVLVFLVVFIFLQNWRTTIIPMVCVPVSLIGTFALFPLLDFSINTLTLFGLVLAIGIVVDDAIVVVEATQRIIDEEGLSPKEATKKAMTEVTGPIIASTLVLVAVFIPVAFMGGITGQLYKQFALTLSVSVVISSINALTLSPALSALLLRPYAPIRGPLGWFFTKFNSAFEAVTRRYNAGVAAMVRRSFMSLLAVAVFAVGCGGLFSILPSSFVPDEDQGYLIVNALLPEGASLERSNEVAERIEQYLKTAPGVHDYVTLGGFSMLTGAYSSYSTAVFVMLDDWSERTTPELSFDAIMGRAQQEFRTIQEAIVLGFQPPSIPGLSSTGGLQFELQDRTGGSIADLSAVATAYMEAAGKRPEVANLFTSFSSQVPQYLVEIDRDKVKKLGVPLNEVFQTLQTYLGGYYINDFNKYGRTYRVMAQAESQYRTRLEDLNKFYMRSAAGQMVPLNTLSTADRTMGPEYIQRYNIFRTVEINAATPPGYSSGQTISAMEEVAASSLPEGYGFDWTAIAYQEKHSGGQTGLIFGLAIVMVFLVLAAQYESWATPFAVILCVPLGIFGAMASQWIRGLDDNVYAQIGLVMLIGLAAKNAILIVEFAKEKHEKGMSLTEAALSAAHLRFRPILMTSFAFILGVIPLVTASGAGSSSRHALGTSVFGGMIAATCLGVLVVPALYTFVQGIALKYGSGKDGSDGRPEDKPEGKSEERREEGTL</sequence>
<dbReference type="PROSITE" id="PS50156">
    <property type="entry name" value="SSD"/>
    <property type="match status" value="1"/>
</dbReference>
<accession>E6VSM1</accession>
<feature type="transmembrane region" description="Helical" evidence="10">
    <location>
        <begin position="925"/>
        <end position="949"/>
    </location>
</feature>
<feature type="transmembrane region" description="Helical" evidence="10">
    <location>
        <begin position="12"/>
        <end position="34"/>
    </location>
</feature>
<dbReference type="GO" id="GO:0009636">
    <property type="term" value="P:response to toxic substance"/>
    <property type="evidence" value="ECO:0007669"/>
    <property type="project" value="UniProtKB-ARBA"/>
</dbReference>
<dbReference type="RefSeq" id="WP_013513937.1">
    <property type="nucleotide sequence ID" value="NC_014844.1"/>
</dbReference>
<dbReference type="KEGG" id="das:Daes_0990"/>
<dbReference type="Proteomes" id="UP000002191">
    <property type="component" value="Chromosome"/>
</dbReference>
<feature type="transmembrane region" description="Helical" evidence="10">
    <location>
        <begin position="974"/>
        <end position="994"/>
    </location>
</feature>
<reference evidence="12 13" key="2">
    <citation type="journal article" date="2014" name="Genome Announc.">
        <title>Complete Genome Sequence of the Subsurface, Mesophilic Sulfate-Reducing Bacterium Desulfovibrio aespoeensis Aspo-2.</title>
        <authorList>
            <person name="Pedersen K."/>
            <person name="Bengtsson A."/>
            <person name="Edlund J."/>
            <person name="Rabe L."/>
            <person name="Hazen T."/>
            <person name="Chakraborty R."/>
            <person name="Goodwin L."/>
            <person name="Shapiro N."/>
        </authorList>
    </citation>
    <scope>NUCLEOTIDE SEQUENCE [LARGE SCALE GENOMIC DNA]</scope>
    <source>
        <strain evidence="13">ATCC 700646 / DSM 10631 / Aspo-2</strain>
    </source>
</reference>
<feature type="compositionally biased region" description="Basic and acidic residues" evidence="9">
    <location>
        <begin position="1040"/>
        <end position="1063"/>
    </location>
</feature>
<dbReference type="Gene3D" id="3.30.2090.10">
    <property type="entry name" value="Multidrug efflux transporter AcrB TolC docking domain, DN and DC subdomains"/>
    <property type="match status" value="2"/>
</dbReference>
<evidence type="ECO:0000256" key="5">
    <source>
        <dbReference type="ARBA" id="ARBA00022519"/>
    </source>
</evidence>
<protein>
    <submittedName>
        <fullName evidence="12">Transporter, hydrophobe/amphiphile efflux-1 (HAE1) family</fullName>
    </submittedName>
</protein>
<dbReference type="Gene3D" id="1.20.1640.10">
    <property type="entry name" value="Multidrug efflux transporter AcrB transmembrane domain"/>
    <property type="match status" value="2"/>
</dbReference>
<keyword evidence="8 10" id="KW-0472">Membrane</keyword>
<evidence type="ECO:0000256" key="3">
    <source>
        <dbReference type="ARBA" id="ARBA00022448"/>
    </source>
</evidence>
<keyword evidence="3" id="KW-0813">Transport</keyword>
<dbReference type="PANTHER" id="PTHR32063:SF24">
    <property type="entry name" value="CATION EFFLUX SYSTEM (ACRB_ACRD_ACRF FAMILY)"/>
    <property type="match status" value="1"/>
</dbReference>
<feature type="transmembrane region" description="Helical" evidence="10">
    <location>
        <begin position="1006"/>
        <end position="1028"/>
    </location>
</feature>
<dbReference type="EMBL" id="CP002431">
    <property type="protein sequence ID" value="ADU62006.1"/>
    <property type="molecule type" value="Genomic_DNA"/>
</dbReference>
<gene>
    <name evidence="12" type="ordered locus">Daes_0990</name>
</gene>
<dbReference type="eggNOG" id="COG0841">
    <property type="taxonomic scope" value="Bacteria"/>
</dbReference>
<dbReference type="Gene3D" id="3.30.70.1430">
    <property type="entry name" value="Multidrug efflux transporter AcrB pore domain"/>
    <property type="match status" value="2"/>
</dbReference>
<dbReference type="STRING" id="643562.Daes_0990"/>
<feature type="region of interest" description="Disordered" evidence="9">
    <location>
        <begin position="1037"/>
        <end position="1063"/>
    </location>
</feature>
<dbReference type="Pfam" id="PF00873">
    <property type="entry name" value="ACR_tran"/>
    <property type="match status" value="1"/>
</dbReference>
<evidence type="ECO:0000256" key="10">
    <source>
        <dbReference type="SAM" id="Phobius"/>
    </source>
</evidence>
<dbReference type="GO" id="GO:0005886">
    <property type="term" value="C:plasma membrane"/>
    <property type="evidence" value="ECO:0007669"/>
    <property type="project" value="UniProtKB-SubCell"/>
</dbReference>
<evidence type="ECO:0000256" key="1">
    <source>
        <dbReference type="ARBA" id="ARBA00004429"/>
    </source>
</evidence>
<evidence type="ECO:0000256" key="2">
    <source>
        <dbReference type="ARBA" id="ARBA00010942"/>
    </source>
</evidence>
<comment type="similarity">
    <text evidence="2">Belongs to the resistance-nodulation-cell division (RND) (TC 2.A.6) family.</text>
</comment>
<dbReference type="InterPro" id="IPR004764">
    <property type="entry name" value="MdtF-like"/>
</dbReference>
<feature type="transmembrane region" description="Helical" evidence="10">
    <location>
        <begin position="394"/>
        <end position="415"/>
    </location>
</feature>
<feature type="transmembrane region" description="Helical" evidence="10">
    <location>
        <begin position="342"/>
        <end position="361"/>
    </location>
</feature>
<feature type="transmembrane region" description="Helical" evidence="10">
    <location>
        <begin position="899"/>
        <end position="919"/>
    </location>
</feature>
<evidence type="ECO:0000256" key="4">
    <source>
        <dbReference type="ARBA" id="ARBA00022475"/>
    </source>
</evidence>
<evidence type="ECO:0000313" key="13">
    <source>
        <dbReference type="Proteomes" id="UP000002191"/>
    </source>
</evidence>
<dbReference type="GO" id="GO:0042910">
    <property type="term" value="F:xenobiotic transmembrane transporter activity"/>
    <property type="evidence" value="ECO:0007669"/>
    <property type="project" value="TreeGrafter"/>
</dbReference>
<keyword evidence="13" id="KW-1185">Reference proteome</keyword>
<dbReference type="SUPFAM" id="SSF82693">
    <property type="entry name" value="Multidrug efflux transporter AcrB pore domain, PN1, PN2, PC1 and PC2 subdomains"/>
    <property type="match status" value="4"/>
</dbReference>
<organism evidence="12 13">
    <name type="scientific">Pseudodesulfovibrio aespoeensis (strain ATCC 700646 / DSM 10631 / Aspo-2)</name>
    <name type="common">Desulfovibrio aespoeensis</name>
    <dbReference type="NCBI Taxonomy" id="643562"/>
    <lineage>
        <taxon>Bacteria</taxon>
        <taxon>Pseudomonadati</taxon>
        <taxon>Thermodesulfobacteriota</taxon>
        <taxon>Desulfovibrionia</taxon>
        <taxon>Desulfovibrionales</taxon>
        <taxon>Desulfovibrionaceae</taxon>
    </lineage>
</organism>